<comment type="subunit">
    <text evidence="5">Part of the 50S ribosomal subunit; part of the 5S rRNA/L5/L18/L25 subcomplex. Contacts the 5S rRNA. Binds to the 5S rRNA independently of L5 and L18.</text>
</comment>
<dbReference type="SUPFAM" id="SSF50715">
    <property type="entry name" value="Ribosomal protein L25-like"/>
    <property type="match status" value="1"/>
</dbReference>
<dbReference type="Gene3D" id="2.170.120.20">
    <property type="entry name" value="Ribosomal protein L25, beta domain"/>
    <property type="match status" value="1"/>
</dbReference>
<keyword evidence="4 5" id="KW-0687">Ribonucleoprotein</keyword>
<evidence type="ECO:0000256" key="4">
    <source>
        <dbReference type="ARBA" id="ARBA00023274"/>
    </source>
</evidence>
<dbReference type="eggNOG" id="COG1825">
    <property type="taxonomic scope" value="Bacteria"/>
</dbReference>
<dbReference type="CDD" id="cd00495">
    <property type="entry name" value="Ribosomal_L25_TL5_CTC"/>
    <property type="match status" value="1"/>
</dbReference>
<evidence type="ECO:0000256" key="1">
    <source>
        <dbReference type="ARBA" id="ARBA00022730"/>
    </source>
</evidence>
<dbReference type="InterPro" id="IPR020057">
    <property type="entry name" value="Ribosomal_bL25_b-dom"/>
</dbReference>
<evidence type="ECO:0000313" key="8">
    <source>
        <dbReference type="EMBL" id="EFO81689.1"/>
    </source>
</evidence>
<evidence type="ECO:0000256" key="2">
    <source>
        <dbReference type="ARBA" id="ARBA00022884"/>
    </source>
</evidence>
<comment type="similarity">
    <text evidence="5">Belongs to the bacterial ribosomal protein bL25 family. CTC subfamily.</text>
</comment>
<dbReference type="EMBL" id="ADVR01000007">
    <property type="protein sequence ID" value="EFO81689.1"/>
    <property type="molecule type" value="Genomic_DNA"/>
</dbReference>
<reference evidence="8 9" key="1">
    <citation type="journal article" date="2011" name="J. Bacteriol.">
        <title>Draft genome sequence of the anoxygenic filamentous phototrophic bacterium Oscillochloris trichoides subsp. DG-6.</title>
        <authorList>
            <person name="Kuznetsov B.B."/>
            <person name="Ivanovsky R.N."/>
            <person name="Keppen O.I."/>
            <person name="Sukhacheva M.V."/>
            <person name="Bumazhkin B.K."/>
            <person name="Patutina E.O."/>
            <person name="Beletsky A.V."/>
            <person name="Mardanov A.V."/>
            <person name="Baslerov R.V."/>
            <person name="Panteleeva A.N."/>
            <person name="Kolganova T.V."/>
            <person name="Ravin N.V."/>
            <person name="Skryabin K.G."/>
        </authorList>
    </citation>
    <scope>NUCLEOTIDE SEQUENCE [LARGE SCALE GENOMIC DNA]</scope>
    <source>
        <strain evidence="8 9">DG-6</strain>
    </source>
</reference>
<keyword evidence="3 5" id="KW-0689">Ribosomal protein</keyword>
<dbReference type="GO" id="GO:0006412">
    <property type="term" value="P:translation"/>
    <property type="evidence" value="ECO:0007669"/>
    <property type="project" value="UniProtKB-UniRule"/>
</dbReference>
<accession>E1IAT3</accession>
<organism evidence="8 9">
    <name type="scientific">Oscillochloris trichoides DG-6</name>
    <dbReference type="NCBI Taxonomy" id="765420"/>
    <lineage>
        <taxon>Bacteria</taxon>
        <taxon>Bacillati</taxon>
        <taxon>Chloroflexota</taxon>
        <taxon>Chloroflexia</taxon>
        <taxon>Chloroflexales</taxon>
        <taxon>Chloroflexineae</taxon>
        <taxon>Oscillochloridaceae</taxon>
        <taxon>Oscillochloris</taxon>
    </lineage>
</organism>
<proteinExistence type="inferred from homology"/>
<dbReference type="PANTHER" id="PTHR33284:SF1">
    <property type="entry name" value="RIBOSOMAL PROTEIN L25_GLN-TRNA SYNTHETASE, ANTI-CODON-BINDING DOMAIN-CONTAINING PROTEIN"/>
    <property type="match status" value="1"/>
</dbReference>
<dbReference type="InterPro" id="IPR037121">
    <property type="entry name" value="Ribosomal_bL25_C"/>
</dbReference>
<evidence type="ECO:0000256" key="3">
    <source>
        <dbReference type="ARBA" id="ARBA00022980"/>
    </source>
</evidence>
<name>E1IAT3_9CHLR</name>
<dbReference type="Proteomes" id="UP000054010">
    <property type="component" value="Unassembled WGS sequence"/>
</dbReference>
<dbReference type="InterPro" id="IPR011035">
    <property type="entry name" value="Ribosomal_bL25/Gln-tRNA_synth"/>
</dbReference>
<dbReference type="InterPro" id="IPR020930">
    <property type="entry name" value="Ribosomal_uL5_bac-type"/>
</dbReference>
<feature type="domain" description="Large ribosomal subunit protein bL25 L25" evidence="6">
    <location>
        <begin position="4"/>
        <end position="80"/>
    </location>
</feature>
<dbReference type="NCBIfam" id="TIGR00731">
    <property type="entry name" value="bL25_bact_ctc"/>
    <property type="match status" value="1"/>
</dbReference>
<protein>
    <recommendedName>
        <fullName evidence="5">Large ribosomal subunit protein bL25</fullName>
    </recommendedName>
    <alternativeName>
        <fullName evidence="5">General stress protein CTC</fullName>
    </alternativeName>
</protein>
<evidence type="ECO:0000256" key="5">
    <source>
        <dbReference type="HAMAP-Rule" id="MF_01334"/>
    </source>
</evidence>
<gene>
    <name evidence="5" type="primary">rplY</name>
    <name evidence="5" type="synonym">ctc</name>
    <name evidence="8" type="ORF">OSCT_0434</name>
</gene>
<comment type="caution">
    <text evidence="8">The sequence shown here is derived from an EMBL/GenBank/DDBJ whole genome shotgun (WGS) entry which is preliminary data.</text>
</comment>
<dbReference type="HAMAP" id="MF_01334">
    <property type="entry name" value="Ribosomal_bL25_CTC"/>
    <property type="match status" value="1"/>
</dbReference>
<evidence type="ECO:0000313" key="9">
    <source>
        <dbReference type="Proteomes" id="UP000054010"/>
    </source>
</evidence>
<keyword evidence="1 5" id="KW-0699">rRNA-binding</keyword>
<dbReference type="AlphaFoldDB" id="E1IAT3"/>
<evidence type="ECO:0000259" key="7">
    <source>
        <dbReference type="Pfam" id="PF14693"/>
    </source>
</evidence>
<dbReference type="GO" id="GO:0003735">
    <property type="term" value="F:structural constituent of ribosome"/>
    <property type="evidence" value="ECO:0007669"/>
    <property type="project" value="InterPro"/>
</dbReference>
<dbReference type="STRING" id="765420.OSCT_0434"/>
<keyword evidence="9" id="KW-1185">Reference proteome</keyword>
<dbReference type="GO" id="GO:0022625">
    <property type="term" value="C:cytosolic large ribosomal subunit"/>
    <property type="evidence" value="ECO:0007669"/>
    <property type="project" value="TreeGrafter"/>
</dbReference>
<dbReference type="Pfam" id="PF01386">
    <property type="entry name" value="Ribosomal_L25p"/>
    <property type="match status" value="1"/>
</dbReference>
<dbReference type="GO" id="GO:0008097">
    <property type="term" value="F:5S rRNA binding"/>
    <property type="evidence" value="ECO:0007669"/>
    <property type="project" value="InterPro"/>
</dbReference>
<dbReference type="InterPro" id="IPR001021">
    <property type="entry name" value="Ribosomal_bL25_long"/>
</dbReference>
<dbReference type="Pfam" id="PF14693">
    <property type="entry name" value="Ribosomal_TL5_C"/>
    <property type="match status" value="1"/>
</dbReference>
<keyword evidence="2 5" id="KW-0694">RNA-binding</keyword>
<evidence type="ECO:0000259" key="6">
    <source>
        <dbReference type="Pfam" id="PF01386"/>
    </source>
</evidence>
<dbReference type="InterPro" id="IPR029751">
    <property type="entry name" value="Ribosomal_L25_dom"/>
</dbReference>
<sequence length="199" mass="21839">MFGKKVKYLRSSGIIPCTIYGKGFEAVSAQVSAREFDLVFRKAGRTTLIDLNIGSQGVSAVFVQDIQRHPVSRAILHIDFKVVDLKKLVHVEVPVIAVGESPLVARGDALLNHPLSMVMVEALPNDLPQHIEIDVTCLDAMDKAIHVRDLAAQTGYKILNDGGDVLFSLGQLRAIQEEPVQDVPVEPELIRKPRAADEE</sequence>
<dbReference type="Gene3D" id="2.40.240.10">
    <property type="entry name" value="Ribosomal Protein L25, Chain P"/>
    <property type="match status" value="1"/>
</dbReference>
<dbReference type="PANTHER" id="PTHR33284">
    <property type="entry name" value="RIBOSOMAL PROTEIN L25/GLN-TRNA SYNTHETASE, ANTI-CODON-BINDING DOMAIN-CONTAINING PROTEIN"/>
    <property type="match status" value="1"/>
</dbReference>
<dbReference type="InterPro" id="IPR020056">
    <property type="entry name" value="Rbsml_bL25/Gln-tRNA_synth_N"/>
</dbReference>
<comment type="function">
    <text evidence="5">This is one of the proteins that binds to the 5S RNA in the ribosome where it forms part of the central protuberance.</text>
</comment>
<dbReference type="HOGENOM" id="CLU_075939_2_1_0"/>
<feature type="domain" description="Large ribosomal subunit protein bL25 beta" evidence="7">
    <location>
        <begin position="89"/>
        <end position="167"/>
    </location>
</feature>